<organism evidence="3 4">
    <name type="scientific">Marihabitans asiaticum</name>
    <dbReference type="NCBI Taxonomy" id="415218"/>
    <lineage>
        <taxon>Bacteria</taxon>
        <taxon>Bacillati</taxon>
        <taxon>Actinomycetota</taxon>
        <taxon>Actinomycetes</taxon>
        <taxon>Micrococcales</taxon>
        <taxon>Intrasporangiaceae</taxon>
        <taxon>Marihabitans</taxon>
    </lineage>
</organism>
<reference evidence="3 4" key="1">
    <citation type="submission" date="2019-06" db="EMBL/GenBank/DDBJ databases">
        <title>Sequencing the genomes of 1000 actinobacteria strains.</title>
        <authorList>
            <person name="Klenk H.-P."/>
        </authorList>
    </citation>
    <scope>NUCLEOTIDE SEQUENCE [LARGE SCALE GENOMIC DNA]</scope>
    <source>
        <strain evidence="3 4">DSM 18935</strain>
    </source>
</reference>
<feature type="compositionally biased region" description="Low complexity" evidence="1">
    <location>
        <begin position="144"/>
        <end position="171"/>
    </location>
</feature>
<accession>A0A560WDI0</accession>
<dbReference type="RefSeq" id="WP_144856298.1">
    <property type="nucleotide sequence ID" value="NZ_BAAAYT010000007.1"/>
</dbReference>
<feature type="domain" description="M23ase beta-sheet core" evidence="2">
    <location>
        <begin position="192"/>
        <end position="287"/>
    </location>
</feature>
<feature type="region of interest" description="Disordered" evidence="1">
    <location>
        <begin position="1"/>
        <end position="24"/>
    </location>
</feature>
<gene>
    <name evidence="3" type="ORF">FB557_1039</name>
</gene>
<dbReference type="Proteomes" id="UP000315628">
    <property type="component" value="Unassembled WGS sequence"/>
</dbReference>
<keyword evidence="4" id="KW-1185">Reference proteome</keyword>
<name>A0A560WDI0_9MICO</name>
<dbReference type="InterPro" id="IPR050570">
    <property type="entry name" value="Cell_wall_metabolism_enzyme"/>
</dbReference>
<feature type="region of interest" description="Disordered" evidence="1">
    <location>
        <begin position="105"/>
        <end position="171"/>
    </location>
</feature>
<dbReference type="Pfam" id="PF01551">
    <property type="entry name" value="Peptidase_M23"/>
    <property type="match status" value="1"/>
</dbReference>
<evidence type="ECO:0000313" key="3">
    <source>
        <dbReference type="EMBL" id="TWD15525.1"/>
    </source>
</evidence>
<dbReference type="InterPro" id="IPR016047">
    <property type="entry name" value="M23ase_b-sheet_dom"/>
</dbReference>
<dbReference type="InterPro" id="IPR011055">
    <property type="entry name" value="Dup_hybrid_motif"/>
</dbReference>
<dbReference type="EMBL" id="VIUW01000002">
    <property type="protein sequence ID" value="TWD15525.1"/>
    <property type="molecule type" value="Genomic_DNA"/>
</dbReference>
<evidence type="ECO:0000256" key="1">
    <source>
        <dbReference type="SAM" id="MobiDB-lite"/>
    </source>
</evidence>
<dbReference type="PANTHER" id="PTHR21666:SF270">
    <property type="entry name" value="MUREIN HYDROLASE ACTIVATOR ENVC"/>
    <property type="match status" value="1"/>
</dbReference>
<dbReference type="Gene3D" id="2.70.70.10">
    <property type="entry name" value="Glucose Permease (Domain IIA)"/>
    <property type="match status" value="1"/>
</dbReference>
<dbReference type="AlphaFoldDB" id="A0A560WDI0"/>
<sequence>MSDYVGRHRPPTRAERRALEPRRRLPKALTAGHALPTAAAATLVLTAGGATAAQSNALSQGSPAAAAPQATVSPALADPALDAKAQEQVATTVAGYSDLAQRRQQGNHEVALDQGRVQERERVARDKERKAKKAAAEKTKQAKAEAAPSSAPASGGGSASTTQAAAPSTSGWVMPLANPVYTSGYGMRWGRLHAGNDFAAAVGTPLRAMSNGTVVYAGQMSGYGTMVDIRYADGTVSRYGHMSSISVSVGQSVAAGQQVGLSGNTGRSTGPHLHLEIHPGGGGAVDPRSWLAAKGLGY</sequence>
<dbReference type="OrthoDB" id="1099523at2"/>
<dbReference type="PANTHER" id="PTHR21666">
    <property type="entry name" value="PEPTIDASE-RELATED"/>
    <property type="match status" value="1"/>
</dbReference>
<feature type="compositionally biased region" description="Basic and acidic residues" evidence="1">
    <location>
        <begin position="116"/>
        <end position="143"/>
    </location>
</feature>
<dbReference type="GO" id="GO:0004222">
    <property type="term" value="F:metalloendopeptidase activity"/>
    <property type="evidence" value="ECO:0007669"/>
    <property type="project" value="TreeGrafter"/>
</dbReference>
<feature type="compositionally biased region" description="Basic and acidic residues" evidence="1">
    <location>
        <begin position="12"/>
        <end position="23"/>
    </location>
</feature>
<evidence type="ECO:0000313" key="4">
    <source>
        <dbReference type="Proteomes" id="UP000315628"/>
    </source>
</evidence>
<proteinExistence type="predicted"/>
<protein>
    <submittedName>
        <fullName evidence="3">Peptidase M23-like protein</fullName>
    </submittedName>
</protein>
<dbReference type="CDD" id="cd12797">
    <property type="entry name" value="M23_peptidase"/>
    <property type="match status" value="1"/>
</dbReference>
<evidence type="ECO:0000259" key="2">
    <source>
        <dbReference type="Pfam" id="PF01551"/>
    </source>
</evidence>
<dbReference type="SUPFAM" id="SSF51261">
    <property type="entry name" value="Duplicated hybrid motif"/>
    <property type="match status" value="1"/>
</dbReference>
<comment type="caution">
    <text evidence="3">The sequence shown here is derived from an EMBL/GenBank/DDBJ whole genome shotgun (WGS) entry which is preliminary data.</text>
</comment>